<sequence>MASKKTRKTSSTSQDGPSKFLLTKNHVLVQVNPLMRFETMKGNNLFKKYTCKKEIIMEAGFDMRDETQPGYKAIEARGWTKFCSPPTVEGFKGMVQQFYVNFKVRGIDVPISEDLINEYYGLDVYKDGDQDEYRKGCQSHVDKEEVIKVICGKQPEWIDGDKILIRVGSLKKESCNPWFKFMISRFLPKIQTSTVTMDRGLLVYCIVTGKKINVGKVIYGSMEKASKSNAVSLYFPSLITYFCKRAGVPREENESVIYLKMIINSLEVFETCSKKGNKDNLEDLIQQIGESQYNLLTRALHSELPEHEKTRVSQVYPVLSEHAQDIYNVENDDIDLKPISRSESYVTESAEWDIRWGFFVISYCALVAISFVVWRKHYVIDHFWDQQVVSERITYQRITSGAETIRNQQVNHVTKKILVSILHVSGISYSSWSDKQQRRLPRTAKFCHHQKGGNCCFFSSLLTGADPGILSRGLKYIKNKSIKQSNLNLFLIKYIKRYQK</sequence>
<feature type="transmembrane region" description="Helical" evidence="1">
    <location>
        <begin position="356"/>
        <end position="374"/>
    </location>
</feature>
<dbReference type="Proteomes" id="UP001634393">
    <property type="component" value="Unassembled WGS sequence"/>
</dbReference>
<feature type="domain" description="Putative plant transposon protein" evidence="2">
    <location>
        <begin position="76"/>
        <end position="249"/>
    </location>
</feature>
<keyword evidence="1" id="KW-0472">Membrane</keyword>
<protein>
    <recommendedName>
        <fullName evidence="2">Putative plant transposon protein domain-containing protein</fullName>
    </recommendedName>
</protein>
<dbReference type="AlphaFoldDB" id="A0ABD3TSJ5"/>
<keyword evidence="1" id="KW-0812">Transmembrane</keyword>
<dbReference type="EMBL" id="JBJXBP010000003">
    <property type="protein sequence ID" value="KAL3839043.1"/>
    <property type="molecule type" value="Genomic_DNA"/>
</dbReference>
<evidence type="ECO:0000259" key="2">
    <source>
        <dbReference type="Pfam" id="PF20167"/>
    </source>
</evidence>
<proteinExistence type="predicted"/>
<gene>
    <name evidence="3" type="ORF">ACJIZ3_023634</name>
</gene>
<accession>A0ABD3TSJ5</accession>
<evidence type="ECO:0000256" key="1">
    <source>
        <dbReference type="SAM" id="Phobius"/>
    </source>
</evidence>
<evidence type="ECO:0000313" key="3">
    <source>
        <dbReference type="EMBL" id="KAL3839043.1"/>
    </source>
</evidence>
<organism evidence="3 4">
    <name type="scientific">Penstemon smallii</name>
    <dbReference type="NCBI Taxonomy" id="265156"/>
    <lineage>
        <taxon>Eukaryota</taxon>
        <taxon>Viridiplantae</taxon>
        <taxon>Streptophyta</taxon>
        <taxon>Embryophyta</taxon>
        <taxon>Tracheophyta</taxon>
        <taxon>Spermatophyta</taxon>
        <taxon>Magnoliopsida</taxon>
        <taxon>eudicotyledons</taxon>
        <taxon>Gunneridae</taxon>
        <taxon>Pentapetalae</taxon>
        <taxon>asterids</taxon>
        <taxon>lamiids</taxon>
        <taxon>Lamiales</taxon>
        <taxon>Plantaginaceae</taxon>
        <taxon>Cheloneae</taxon>
        <taxon>Penstemon</taxon>
    </lineage>
</organism>
<comment type="caution">
    <text evidence="3">The sequence shown here is derived from an EMBL/GenBank/DDBJ whole genome shotgun (WGS) entry which is preliminary data.</text>
</comment>
<dbReference type="InterPro" id="IPR046796">
    <property type="entry name" value="Transposase_32_dom"/>
</dbReference>
<dbReference type="Pfam" id="PF20167">
    <property type="entry name" value="Transposase_32"/>
    <property type="match status" value="1"/>
</dbReference>
<reference evidence="3 4" key="1">
    <citation type="submission" date="2024-12" db="EMBL/GenBank/DDBJ databases">
        <title>The unique morphological basis and parallel evolutionary history of personate flowers in Penstemon.</title>
        <authorList>
            <person name="Depatie T.H."/>
            <person name="Wessinger C.A."/>
        </authorList>
    </citation>
    <scope>NUCLEOTIDE SEQUENCE [LARGE SCALE GENOMIC DNA]</scope>
    <source>
        <strain evidence="3">WTNN_2</strain>
        <tissue evidence="3">Leaf</tissue>
    </source>
</reference>
<keyword evidence="1" id="KW-1133">Transmembrane helix</keyword>
<evidence type="ECO:0000313" key="4">
    <source>
        <dbReference type="Proteomes" id="UP001634393"/>
    </source>
</evidence>
<name>A0ABD3TSJ5_9LAMI</name>
<keyword evidence="4" id="KW-1185">Reference proteome</keyword>